<evidence type="ECO:0000256" key="9">
    <source>
        <dbReference type="ARBA" id="ARBA00022898"/>
    </source>
</evidence>
<dbReference type="PANTHER" id="PTHR43552">
    <property type="entry name" value="DIAMINOBUTYRATE--2-OXOGLUTARATE AMINOTRANSFERASE"/>
    <property type="match status" value="1"/>
</dbReference>
<dbReference type="InterPro" id="IPR005814">
    <property type="entry name" value="Aminotrans_3"/>
</dbReference>
<organism evidence="13 14">
    <name type="scientific">Paenibacillus sedimenti</name>
    <dbReference type="NCBI Taxonomy" id="2770274"/>
    <lineage>
        <taxon>Bacteria</taxon>
        <taxon>Bacillati</taxon>
        <taxon>Bacillota</taxon>
        <taxon>Bacilli</taxon>
        <taxon>Bacillales</taxon>
        <taxon>Paenibacillaceae</taxon>
        <taxon>Paenibacillus</taxon>
    </lineage>
</organism>
<dbReference type="Gene3D" id="3.40.640.10">
    <property type="entry name" value="Type I PLP-dependent aspartate aminotransferase-like (Major domain)"/>
    <property type="match status" value="1"/>
</dbReference>
<dbReference type="PROSITE" id="PS00600">
    <property type="entry name" value="AA_TRANSFER_CLASS_3"/>
    <property type="match status" value="1"/>
</dbReference>
<dbReference type="RefSeq" id="WP_188172551.1">
    <property type="nucleotide sequence ID" value="NZ_JACVVD010000001.1"/>
</dbReference>
<dbReference type="GO" id="GO:0019491">
    <property type="term" value="P:ectoine biosynthetic process"/>
    <property type="evidence" value="ECO:0007669"/>
    <property type="project" value="InterPro"/>
</dbReference>
<comment type="catalytic activity">
    <reaction evidence="10 12">
        <text>L-2,4-diaminobutanoate + 2-oxoglutarate = L-aspartate 4-semialdehyde + L-glutamate</text>
        <dbReference type="Rhea" id="RHEA:11160"/>
        <dbReference type="ChEBI" id="CHEBI:16810"/>
        <dbReference type="ChEBI" id="CHEBI:29985"/>
        <dbReference type="ChEBI" id="CHEBI:58761"/>
        <dbReference type="ChEBI" id="CHEBI:537519"/>
        <dbReference type="EC" id="2.6.1.76"/>
    </reaction>
</comment>
<dbReference type="PANTHER" id="PTHR43552:SF2">
    <property type="entry name" value="DIAMINOBUTYRATE--2-OXOGLUTARATE TRANSAMINASE"/>
    <property type="match status" value="1"/>
</dbReference>
<dbReference type="InterPro" id="IPR049704">
    <property type="entry name" value="Aminotrans_3_PPA_site"/>
</dbReference>
<dbReference type="NCBIfam" id="NF006733">
    <property type="entry name" value="PRK09264.1"/>
    <property type="match status" value="1"/>
</dbReference>
<keyword evidence="9 11" id="KW-0663">Pyridoxal phosphate</keyword>
<comment type="similarity">
    <text evidence="4 11">Belongs to the class-III pyridoxal-phosphate-dependent aminotransferase family.</text>
</comment>
<protein>
    <recommendedName>
        <fullName evidence="6 12">Diaminobutyrate--2-oxoglutarate transaminase</fullName>
        <ecNumber evidence="5 12">2.6.1.76</ecNumber>
    </recommendedName>
    <alternativeName>
        <fullName evidence="12">DABA aminotransferase</fullName>
    </alternativeName>
</protein>
<dbReference type="EMBL" id="JACVVD010000001">
    <property type="protein sequence ID" value="MBD0378733.1"/>
    <property type="molecule type" value="Genomic_DNA"/>
</dbReference>
<dbReference type="InterPro" id="IPR012773">
    <property type="entry name" value="Ectoine_EctB"/>
</dbReference>
<dbReference type="Pfam" id="PF00202">
    <property type="entry name" value="Aminotran_3"/>
    <property type="match status" value="1"/>
</dbReference>
<dbReference type="InterPro" id="IPR015424">
    <property type="entry name" value="PyrdxlP-dep_Trfase"/>
</dbReference>
<evidence type="ECO:0000256" key="4">
    <source>
        <dbReference type="ARBA" id="ARBA00008954"/>
    </source>
</evidence>
<evidence type="ECO:0000256" key="12">
    <source>
        <dbReference type="RuleBase" id="RU365034"/>
    </source>
</evidence>
<dbReference type="InterPro" id="IPR004637">
    <property type="entry name" value="Dat"/>
</dbReference>
<dbReference type="EC" id="2.6.1.76" evidence="5 12"/>
<evidence type="ECO:0000256" key="2">
    <source>
        <dbReference type="ARBA" id="ARBA00002189"/>
    </source>
</evidence>
<comment type="pathway">
    <text evidence="3 12">Amine and polyamine biosynthesis; ectoine biosynthesis; L-ectoine from L-aspartate 4-semialdehyde: step 1/3.</text>
</comment>
<accession>A0A926QHP4</accession>
<evidence type="ECO:0000256" key="8">
    <source>
        <dbReference type="ARBA" id="ARBA00022679"/>
    </source>
</evidence>
<dbReference type="InterPro" id="IPR015422">
    <property type="entry name" value="PyrdxlP-dep_Trfase_small"/>
</dbReference>
<comment type="caution">
    <text evidence="13">The sequence shown here is derived from an EMBL/GenBank/DDBJ whole genome shotgun (WGS) entry which is preliminary data.</text>
</comment>
<evidence type="ECO:0000256" key="10">
    <source>
        <dbReference type="ARBA" id="ARBA00049111"/>
    </source>
</evidence>
<keyword evidence="14" id="KW-1185">Reference proteome</keyword>
<evidence type="ECO:0000256" key="3">
    <source>
        <dbReference type="ARBA" id="ARBA00004946"/>
    </source>
</evidence>
<dbReference type="NCBIfam" id="TIGR00709">
    <property type="entry name" value="dat"/>
    <property type="match status" value="1"/>
</dbReference>
<dbReference type="GO" id="GO:0030170">
    <property type="term" value="F:pyridoxal phosphate binding"/>
    <property type="evidence" value="ECO:0007669"/>
    <property type="project" value="InterPro"/>
</dbReference>
<keyword evidence="7 12" id="KW-0032">Aminotransferase</keyword>
<evidence type="ECO:0000256" key="5">
    <source>
        <dbReference type="ARBA" id="ARBA00013155"/>
    </source>
</evidence>
<evidence type="ECO:0000256" key="6">
    <source>
        <dbReference type="ARBA" id="ARBA00014798"/>
    </source>
</evidence>
<dbReference type="GO" id="GO:0045303">
    <property type="term" value="F:diaminobutyrate-2-oxoglutarate transaminase activity"/>
    <property type="evidence" value="ECO:0007669"/>
    <property type="project" value="UniProtKB-EC"/>
</dbReference>
<sequence length="427" mass="47585">MSIFEKMESNVRSYCRSFPDVFTKAKGSTLYAESGRAFIDFFAGAGALNYGHNNDYIKKKLVEYLESDGLSHGLDMYTSAKETFLHTFSELILKPRELDYKVQFCGPTGTNAVEAALKLARRVKGRTGIFSFMGAFHGMSLGSLSVTSNLYHRLAAGTDLHNVSFMPFPYGYMNTFDTINYIEAVLKDDHSGIDKPAAIIFETVQAEGGLNEAPIEWMQRLRDLCTRHDILLICDEIQVGCGRTGPFFSFERAGIVPDIVVLSKSISGYGLPMAITLLKPELDIWNPGEHTGTFRGNQLAFVGAAAALEYREFANLEAEVYRKGHFVSRFLQEEIAPLSEDIQIRGMGLLWGVDVSASKHANISKEIAARCYELGLILERVGRQDEVIKLMPPLTIPLEELEQGCGILRQAVQDCFEKYGLREHALI</sequence>
<dbReference type="Proteomes" id="UP000650466">
    <property type="component" value="Unassembled WGS sequence"/>
</dbReference>
<evidence type="ECO:0000256" key="11">
    <source>
        <dbReference type="RuleBase" id="RU003560"/>
    </source>
</evidence>
<dbReference type="InterPro" id="IPR015421">
    <property type="entry name" value="PyrdxlP-dep_Trfase_major"/>
</dbReference>
<dbReference type="PIRSF" id="PIRSF000521">
    <property type="entry name" value="Transaminase_4ab_Lys_Orn"/>
    <property type="match status" value="1"/>
</dbReference>
<comment type="cofactor">
    <cofactor evidence="1 12">
        <name>pyridoxal 5'-phosphate</name>
        <dbReference type="ChEBI" id="CHEBI:597326"/>
    </cofactor>
</comment>
<dbReference type="GO" id="GO:0047307">
    <property type="term" value="F:diaminobutyrate-pyruvate transaminase activity"/>
    <property type="evidence" value="ECO:0007669"/>
    <property type="project" value="InterPro"/>
</dbReference>
<evidence type="ECO:0000313" key="13">
    <source>
        <dbReference type="EMBL" id="MBD0378733.1"/>
    </source>
</evidence>
<name>A0A926QHP4_9BACL</name>
<dbReference type="CDD" id="cd00610">
    <property type="entry name" value="OAT_like"/>
    <property type="match status" value="1"/>
</dbReference>
<dbReference type="SUPFAM" id="SSF53383">
    <property type="entry name" value="PLP-dependent transferases"/>
    <property type="match status" value="1"/>
</dbReference>
<dbReference type="AlphaFoldDB" id="A0A926QHP4"/>
<evidence type="ECO:0000256" key="1">
    <source>
        <dbReference type="ARBA" id="ARBA00001933"/>
    </source>
</evidence>
<comment type="function">
    <text evidence="2 12">Catalyzes reversively the conversion of L-aspartate beta-semialdehyde (ASA) to L-2,4-diaminobutyrate (DABA) by transamination with L-glutamate.</text>
</comment>
<evidence type="ECO:0000313" key="14">
    <source>
        <dbReference type="Proteomes" id="UP000650466"/>
    </source>
</evidence>
<dbReference type="Gene3D" id="3.90.1150.10">
    <property type="entry name" value="Aspartate Aminotransferase, domain 1"/>
    <property type="match status" value="1"/>
</dbReference>
<reference evidence="13" key="1">
    <citation type="submission" date="2020-09" db="EMBL/GenBank/DDBJ databases">
        <title>Draft Genome Sequence of Paenibacillus sp. WST5.</title>
        <authorList>
            <person name="Bao Z."/>
        </authorList>
    </citation>
    <scope>NUCLEOTIDE SEQUENCE</scope>
    <source>
        <strain evidence="13">WST5</strain>
    </source>
</reference>
<gene>
    <name evidence="13" type="primary">ectB</name>
    <name evidence="13" type="ORF">ICC18_01175</name>
</gene>
<proteinExistence type="inferred from homology"/>
<evidence type="ECO:0000256" key="7">
    <source>
        <dbReference type="ARBA" id="ARBA00022576"/>
    </source>
</evidence>
<keyword evidence="8 12" id="KW-0808">Transferase</keyword>
<dbReference type="NCBIfam" id="TIGR02407">
    <property type="entry name" value="ectoine_ectB"/>
    <property type="match status" value="1"/>
</dbReference>